<organism evidence="1 2">
    <name type="scientific">Candidatus Uhrbacteria bacterium GW2011_GWC1_41_20</name>
    <dbReference type="NCBI Taxonomy" id="1618983"/>
    <lineage>
        <taxon>Bacteria</taxon>
        <taxon>Candidatus Uhriibacteriota</taxon>
    </lineage>
</organism>
<dbReference type="EMBL" id="LCAW01000018">
    <property type="protein sequence ID" value="KKR98396.1"/>
    <property type="molecule type" value="Genomic_DNA"/>
</dbReference>
<gene>
    <name evidence="1" type="ORF">UU50_C0018G0001</name>
</gene>
<sequence>RWRLCSSLTPSGWRTTTTTCGSTALETSTHRRPVVSSWARRSSTSATASSGLARARSPIRAATTGLCQGSQSRSNWSLDLDNLETSGSWCLDPCSLSPNRGAVLRRAALLCLISFLVTIVGLSNP</sequence>
<feature type="non-terminal residue" evidence="1">
    <location>
        <position position="1"/>
    </location>
</feature>
<dbReference type="Proteomes" id="UP000033930">
    <property type="component" value="Unassembled WGS sequence"/>
</dbReference>
<accession>A0A0G0VFH7</accession>
<comment type="caution">
    <text evidence="1">The sequence shown here is derived from an EMBL/GenBank/DDBJ whole genome shotgun (WGS) entry which is preliminary data.</text>
</comment>
<proteinExistence type="predicted"/>
<evidence type="ECO:0000313" key="1">
    <source>
        <dbReference type="EMBL" id="KKR98396.1"/>
    </source>
</evidence>
<protein>
    <submittedName>
        <fullName evidence="1">Uncharacterized protein</fullName>
    </submittedName>
</protein>
<evidence type="ECO:0000313" key="2">
    <source>
        <dbReference type="Proteomes" id="UP000033930"/>
    </source>
</evidence>
<dbReference type="AlphaFoldDB" id="A0A0G0VFH7"/>
<name>A0A0G0VFH7_9BACT</name>
<reference evidence="1 2" key="1">
    <citation type="journal article" date="2015" name="Nature">
        <title>rRNA introns, odd ribosomes, and small enigmatic genomes across a large radiation of phyla.</title>
        <authorList>
            <person name="Brown C.T."/>
            <person name="Hug L.A."/>
            <person name="Thomas B.C."/>
            <person name="Sharon I."/>
            <person name="Castelle C.J."/>
            <person name="Singh A."/>
            <person name="Wilkins M.J."/>
            <person name="Williams K.H."/>
            <person name="Banfield J.F."/>
        </authorList>
    </citation>
    <scope>NUCLEOTIDE SEQUENCE [LARGE SCALE GENOMIC DNA]</scope>
</reference>